<evidence type="ECO:0000259" key="7">
    <source>
        <dbReference type="PROSITE" id="PS51519"/>
    </source>
</evidence>
<evidence type="ECO:0000313" key="9">
    <source>
        <dbReference type="Proteomes" id="UP001291623"/>
    </source>
</evidence>
<evidence type="ECO:0000256" key="3">
    <source>
        <dbReference type="ARBA" id="ARBA00023054"/>
    </source>
</evidence>
<evidence type="ECO:0000256" key="4">
    <source>
        <dbReference type="ARBA" id="ARBA00023125"/>
    </source>
</evidence>
<keyword evidence="9" id="KW-1185">Reference proteome</keyword>
<feature type="domain" description="RWP-RK" evidence="7">
    <location>
        <begin position="143"/>
        <end position="225"/>
    </location>
</feature>
<comment type="caution">
    <text evidence="8">The sequence shown here is derived from an EMBL/GenBank/DDBJ whole genome shotgun (WGS) entry which is preliminary data.</text>
</comment>
<organism evidence="8 9">
    <name type="scientific">Anisodus tanguticus</name>
    <dbReference type="NCBI Taxonomy" id="243964"/>
    <lineage>
        <taxon>Eukaryota</taxon>
        <taxon>Viridiplantae</taxon>
        <taxon>Streptophyta</taxon>
        <taxon>Embryophyta</taxon>
        <taxon>Tracheophyta</taxon>
        <taxon>Spermatophyta</taxon>
        <taxon>Magnoliopsida</taxon>
        <taxon>eudicotyledons</taxon>
        <taxon>Gunneridae</taxon>
        <taxon>Pentapetalae</taxon>
        <taxon>asterids</taxon>
        <taxon>lamiids</taxon>
        <taxon>Solanales</taxon>
        <taxon>Solanaceae</taxon>
        <taxon>Solanoideae</taxon>
        <taxon>Hyoscyameae</taxon>
        <taxon>Anisodus</taxon>
    </lineage>
</organism>
<evidence type="ECO:0000256" key="1">
    <source>
        <dbReference type="ARBA" id="ARBA00004049"/>
    </source>
</evidence>
<dbReference type="Pfam" id="PF02042">
    <property type="entry name" value="RWP-RK"/>
    <property type="match status" value="1"/>
</dbReference>
<dbReference type="PROSITE" id="PS51519">
    <property type="entry name" value="RWP_RK"/>
    <property type="match status" value="1"/>
</dbReference>
<evidence type="ECO:0000256" key="2">
    <source>
        <dbReference type="ARBA" id="ARBA00023015"/>
    </source>
</evidence>
<dbReference type="Proteomes" id="UP001291623">
    <property type="component" value="Unassembled WGS sequence"/>
</dbReference>
<keyword evidence="3" id="KW-0175">Coiled coil</keyword>
<keyword evidence="5" id="KW-0804">Transcription</keyword>
<sequence>MNSHALSVLKMKNQNDQFDWLYTEEHLPSPFGPWQQDSRMLSNGGLFNFEFDPFQFPNDVQNNHLPFFGLEEFEEICQDLDSFDFKLLPPPLQEVNNIPIDANANAMILNMTCSPIDEYHVTNPTFYGTELCSGTNTEYIRKRKNNIGRHKKSDTLELNEIQRYFHVPITTAAKELRVGLTVLKKRCRELNIMRWPHRKLRSLRTLIHSVKEIGLTSEVEMLEEHQRLLEKIPEMELTERTKKLRQVCFKANYKKRRASMAAAFF</sequence>
<evidence type="ECO:0000256" key="5">
    <source>
        <dbReference type="ARBA" id="ARBA00023163"/>
    </source>
</evidence>
<comment type="function">
    <text evidence="1">Putative transcription factor.</text>
</comment>
<name>A0AAE1RHX0_9SOLA</name>
<evidence type="ECO:0000313" key="8">
    <source>
        <dbReference type="EMBL" id="KAK4350972.1"/>
    </source>
</evidence>
<gene>
    <name evidence="8" type="ORF">RND71_030285</name>
</gene>
<dbReference type="AlphaFoldDB" id="A0AAE1RHX0"/>
<protein>
    <recommendedName>
        <fullName evidence="7">RWP-RK domain-containing protein</fullName>
    </recommendedName>
</protein>
<dbReference type="PANTHER" id="PTHR46373:SF2">
    <property type="entry name" value="RWP-RK DOMAIN-CONTAINING PROTEIN"/>
    <property type="match status" value="1"/>
</dbReference>
<keyword evidence="6" id="KW-0539">Nucleus</keyword>
<accession>A0AAE1RHX0</accession>
<reference evidence="8" key="1">
    <citation type="submission" date="2023-12" db="EMBL/GenBank/DDBJ databases">
        <title>Genome assembly of Anisodus tanguticus.</title>
        <authorList>
            <person name="Wang Y.-J."/>
        </authorList>
    </citation>
    <scope>NUCLEOTIDE SEQUENCE</scope>
    <source>
        <strain evidence="8">KB-2021</strain>
        <tissue evidence="8">Leaf</tissue>
    </source>
</reference>
<dbReference type="GO" id="GO:0003700">
    <property type="term" value="F:DNA-binding transcription factor activity"/>
    <property type="evidence" value="ECO:0007669"/>
    <property type="project" value="InterPro"/>
</dbReference>
<dbReference type="InterPro" id="IPR003035">
    <property type="entry name" value="RWP-RK_dom"/>
</dbReference>
<keyword evidence="2" id="KW-0805">Transcription regulation</keyword>
<proteinExistence type="predicted"/>
<dbReference type="PANTHER" id="PTHR46373">
    <property type="entry name" value="PROTEIN RKD4"/>
    <property type="match status" value="1"/>
</dbReference>
<dbReference type="GO" id="GO:0003677">
    <property type="term" value="F:DNA binding"/>
    <property type="evidence" value="ECO:0007669"/>
    <property type="project" value="UniProtKB-KW"/>
</dbReference>
<dbReference type="InterPro" id="IPR044607">
    <property type="entry name" value="RKD-like"/>
</dbReference>
<evidence type="ECO:0000256" key="6">
    <source>
        <dbReference type="ARBA" id="ARBA00023242"/>
    </source>
</evidence>
<keyword evidence="4" id="KW-0238">DNA-binding</keyword>
<dbReference type="EMBL" id="JAVYJV010000016">
    <property type="protein sequence ID" value="KAK4350972.1"/>
    <property type="molecule type" value="Genomic_DNA"/>
</dbReference>